<accession>A0A7C1I3V1</accession>
<sequence>MSIAQKARPLLLSEEAQLISTDEYISMIQANDIKSATSRIIHRRVGEAINIFIEQKKMFGLNDLFILIDEHYQRKLMNLCTSNNKYTSIMEEISDLLNGYLAAQCFLSLKKPCVFFPNGGLYRHWVSGGEKGLIDYMSSDKTLSVIYKKATKTGKIDVRDFFFHAKPLWDKIVVQGSFPARKTLGLFHDFALLRTVLTVDSVDTTIMSFAYIPRDDLLMITKGLRENKLENLRLLDKHLPTFSETFSDLTRIAPRTASLDVALILSLGYLTKNLTYDFNEINLRKYLLLLREAFLLRLVYLTFLSGMDKSIVMNLITRRLT</sequence>
<proteinExistence type="predicted"/>
<name>A0A7C1I3V1_9CREN</name>
<gene>
    <name evidence="1" type="ORF">ENO04_02520</name>
</gene>
<reference evidence="1" key="1">
    <citation type="journal article" date="2020" name="mSystems">
        <title>Genome- and Community-Level Interaction Insights into Carbon Utilization and Element Cycling Functions of Hydrothermarchaeota in Hydrothermal Sediment.</title>
        <authorList>
            <person name="Zhou Z."/>
            <person name="Liu Y."/>
            <person name="Xu W."/>
            <person name="Pan J."/>
            <person name="Luo Z.H."/>
            <person name="Li M."/>
        </authorList>
    </citation>
    <scope>NUCLEOTIDE SEQUENCE [LARGE SCALE GENOMIC DNA]</scope>
    <source>
        <strain evidence="1">SpSt-123</strain>
    </source>
</reference>
<evidence type="ECO:0000313" key="1">
    <source>
        <dbReference type="EMBL" id="HDS10485.1"/>
    </source>
</evidence>
<comment type="caution">
    <text evidence="1">The sequence shown here is derived from an EMBL/GenBank/DDBJ whole genome shotgun (WGS) entry which is preliminary data.</text>
</comment>
<dbReference type="AlphaFoldDB" id="A0A7C1I3V1"/>
<dbReference type="EMBL" id="DSDY01000086">
    <property type="protein sequence ID" value="HDS10485.1"/>
    <property type="molecule type" value="Genomic_DNA"/>
</dbReference>
<protein>
    <submittedName>
        <fullName evidence="1">Uncharacterized protein</fullName>
    </submittedName>
</protein>
<organism evidence="1">
    <name type="scientific">Fervidicoccus fontis</name>
    <dbReference type="NCBI Taxonomy" id="683846"/>
    <lineage>
        <taxon>Archaea</taxon>
        <taxon>Thermoproteota</taxon>
        <taxon>Thermoprotei</taxon>
        <taxon>Fervidicoccales</taxon>
        <taxon>Fervidicoccaceae</taxon>
        <taxon>Fervidicoccus</taxon>
    </lineage>
</organism>